<evidence type="ECO:0000313" key="3">
    <source>
        <dbReference type="EMBL" id="EWM23167.1"/>
    </source>
</evidence>
<protein>
    <submittedName>
        <fullName evidence="3">Complex 1 LYR protein</fullName>
    </submittedName>
</protein>
<reference evidence="3 4" key="1">
    <citation type="journal article" date="2014" name="Mol. Plant">
        <title>Chromosome Scale Genome Assembly and Transcriptome Profiling of Nannochloropsis gaditana in Nitrogen Depletion.</title>
        <authorList>
            <person name="Corteggiani Carpinelli E."/>
            <person name="Telatin A."/>
            <person name="Vitulo N."/>
            <person name="Forcato C."/>
            <person name="D'Angelo M."/>
            <person name="Schiavon R."/>
            <person name="Vezzi A."/>
            <person name="Giacometti G.M."/>
            <person name="Morosinotto T."/>
            <person name="Valle G."/>
        </authorList>
    </citation>
    <scope>NUCLEOTIDE SEQUENCE [LARGE SCALE GENOMIC DNA]</scope>
    <source>
        <strain evidence="3 4">B-31</strain>
    </source>
</reference>
<dbReference type="EMBL" id="AZIL01001816">
    <property type="protein sequence ID" value="EWM23167.1"/>
    <property type="molecule type" value="Genomic_DNA"/>
</dbReference>
<feature type="region of interest" description="Disordered" evidence="1">
    <location>
        <begin position="1"/>
        <end position="21"/>
    </location>
</feature>
<gene>
    <name evidence="3" type="ORF">Naga_100043g18</name>
</gene>
<dbReference type="Pfam" id="PF05347">
    <property type="entry name" value="Complex1_LYR"/>
    <property type="match status" value="1"/>
</dbReference>
<evidence type="ECO:0000256" key="1">
    <source>
        <dbReference type="SAM" id="MobiDB-lite"/>
    </source>
</evidence>
<accession>W7T9X4</accession>
<feature type="domain" description="Complex 1 LYR protein" evidence="2">
    <location>
        <begin position="58"/>
        <end position="100"/>
    </location>
</feature>
<sequence>MPLQSVNYGRPPLPKYDDGSGEPRFARFGLTQRSLRLWAFLCGHFLTMASSARGAKHQHVLQMYRRLLGLARRLPESKQDEALFQIRQGFREHAEEADEASLGRDRLGRARGQPTSLTLSSPEVPILILIDVPTTHQWEEFEDWTRISFGASHASTMIIRIPSCQYEVAPFLNYGTTECLGCYEGTLIVRILAMLMKSY</sequence>
<organism evidence="3 4">
    <name type="scientific">Nannochloropsis gaditana</name>
    <dbReference type="NCBI Taxonomy" id="72520"/>
    <lineage>
        <taxon>Eukaryota</taxon>
        <taxon>Sar</taxon>
        <taxon>Stramenopiles</taxon>
        <taxon>Ochrophyta</taxon>
        <taxon>Eustigmatophyceae</taxon>
        <taxon>Eustigmatales</taxon>
        <taxon>Monodopsidaceae</taxon>
        <taxon>Nannochloropsis</taxon>
    </lineage>
</organism>
<dbReference type="AlphaFoldDB" id="W7T9X4"/>
<dbReference type="Proteomes" id="UP000019335">
    <property type="component" value="Chromosome 18"/>
</dbReference>
<dbReference type="InterPro" id="IPR008011">
    <property type="entry name" value="Complex1_LYR_dom"/>
</dbReference>
<name>W7T9X4_9STRA</name>
<evidence type="ECO:0000313" key="4">
    <source>
        <dbReference type="Proteomes" id="UP000019335"/>
    </source>
</evidence>
<proteinExistence type="predicted"/>
<keyword evidence="4" id="KW-1185">Reference proteome</keyword>
<evidence type="ECO:0000259" key="2">
    <source>
        <dbReference type="Pfam" id="PF05347"/>
    </source>
</evidence>
<comment type="caution">
    <text evidence="3">The sequence shown here is derived from an EMBL/GenBank/DDBJ whole genome shotgun (WGS) entry which is preliminary data.</text>
</comment>